<name>A0A931DJE8_9ACTN</name>
<feature type="compositionally biased region" description="Low complexity" evidence="1">
    <location>
        <begin position="221"/>
        <end position="234"/>
    </location>
</feature>
<protein>
    <submittedName>
        <fullName evidence="3">DNA-binding PadR family transcriptional regulator</fullName>
    </submittedName>
</protein>
<dbReference type="Pfam" id="PF03551">
    <property type="entry name" value="PadR"/>
    <property type="match status" value="1"/>
</dbReference>
<organism evidence="3 4">
    <name type="scientific">Actinomadura viridis</name>
    <dbReference type="NCBI Taxonomy" id="58110"/>
    <lineage>
        <taxon>Bacteria</taxon>
        <taxon>Bacillati</taxon>
        <taxon>Actinomycetota</taxon>
        <taxon>Actinomycetes</taxon>
        <taxon>Streptosporangiales</taxon>
        <taxon>Thermomonosporaceae</taxon>
        <taxon>Actinomadura</taxon>
    </lineage>
</organism>
<keyword evidence="4" id="KW-1185">Reference proteome</keyword>
<proteinExistence type="predicted"/>
<sequence>MGGRKGAGVLELAVLGLLHESPMHGYELRKRLNALLGMFRAFSYGSLYPCLKQLLAKGLIVEDRPEEPNVALALQSRRSKIVYKLTADGKERLQQLLTEAGPAAWEDEGFGVHFAFFSHTRADVRLRILEGRRSRLEERLESVRAALARTRERVDSYTLELQNHGLESVEREVRWLNELIGRERAEQERERAGQERAGRERAGHTGRTGRSEHAGPEQEEAGAGTTGTADMTAEQTRDTPRDDGR</sequence>
<feature type="domain" description="Transcription regulator PadR N-terminal" evidence="2">
    <location>
        <begin position="14"/>
        <end position="95"/>
    </location>
</feature>
<dbReference type="Gene3D" id="1.10.10.10">
    <property type="entry name" value="Winged helix-like DNA-binding domain superfamily/Winged helix DNA-binding domain"/>
    <property type="match status" value="1"/>
</dbReference>
<evidence type="ECO:0000259" key="2">
    <source>
        <dbReference type="Pfam" id="PF03551"/>
    </source>
</evidence>
<evidence type="ECO:0000313" key="4">
    <source>
        <dbReference type="Proteomes" id="UP000614047"/>
    </source>
</evidence>
<feature type="region of interest" description="Disordered" evidence="1">
    <location>
        <begin position="185"/>
        <end position="245"/>
    </location>
</feature>
<evidence type="ECO:0000313" key="3">
    <source>
        <dbReference type="EMBL" id="MBG6092294.1"/>
    </source>
</evidence>
<gene>
    <name evidence="3" type="ORF">IW256_006407</name>
</gene>
<dbReference type="SUPFAM" id="SSF46785">
    <property type="entry name" value="Winged helix' DNA-binding domain"/>
    <property type="match status" value="1"/>
</dbReference>
<dbReference type="InterPro" id="IPR052509">
    <property type="entry name" value="Metal_resp_DNA-bind_regulator"/>
</dbReference>
<dbReference type="InterPro" id="IPR036388">
    <property type="entry name" value="WH-like_DNA-bd_sf"/>
</dbReference>
<dbReference type="EMBL" id="JADOUA010000001">
    <property type="protein sequence ID" value="MBG6092294.1"/>
    <property type="molecule type" value="Genomic_DNA"/>
</dbReference>
<evidence type="ECO:0000256" key="1">
    <source>
        <dbReference type="SAM" id="MobiDB-lite"/>
    </source>
</evidence>
<feature type="compositionally biased region" description="Basic and acidic residues" evidence="1">
    <location>
        <begin position="235"/>
        <end position="245"/>
    </location>
</feature>
<dbReference type="PANTHER" id="PTHR33169:SF26">
    <property type="entry name" value="CONSERVED PROTEIN"/>
    <property type="match status" value="1"/>
</dbReference>
<accession>A0A931DJE8</accession>
<dbReference type="InterPro" id="IPR036390">
    <property type="entry name" value="WH_DNA-bd_sf"/>
</dbReference>
<dbReference type="GO" id="GO:0003677">
    <property type="term" value="F:DNA binding"/>
    <property type="evidence" value="ECO:0007669"/>
    <property type="project" value="UniProtKB-KW"/>
</dbReference>
<feature type="compositionally biased region" description="Basic and acidic residues" evidence="1">
    <location>
        <begin position="185"/>
        <end position="216"/>
    </location>
</feature>
<dbReference type="InterPro" id="IPR005149">
    <property type="entry name" value="Tscrpt_reg_PadR_N"/>
</dbReference>
<keyword evidence="3" id="KW-0238">DNA-binding</keyword>
<dbReference type="PANTHER" id="PTHR33169">
    <property type="entry name" value="PADR-FAMILY TRANSCRIPTIONAL REGULATOR"/>
    <property type="match status" value="1"/>
</dbReference>
<dbReference type="AlphaFoldDB" id="A0A931DJE8"/>
<reference evidence="3" key="1">
    <citation type="submission" date="2020-11" db="EMBL/GenBank/DDBJ databases">
        <title>Sequencing the genomes of 1000 actinobacteria strains.</title>
        <authorList>
            <person name="Klenk H.-P."/>
        </authorList>
    </citation>
    <scope>NUCLEOTIDE SEQUENCE</scope>
    <source>
        <strain evidence="3">DSM 43175</strain>
    </source>
</reference>
<comment type="caution">
    <text evidence="3">The sequence shown here is derived from an EMBL/GenBank/DDBJ whole genome shotgun (WGS) entry which is preliminary data.</text>
</comment>
<dbReference type="Proteomes" id="UP000614047">
    <property type="component" value="Unassembled WGS sequence"/>
</dbReference>